<organism evidence="1 2">
    <name type="scientific">Streptomyces lonegramiae</name>
    <dbReference type="NCBI Taxonomy" id="3075524"/>
    <lineage>
        <taxon>Bacteria</taxon>
        <taxon>Bacillati</taxon>
        <taxon>Actinomycetota</taxon>
        <taxon>Actinomycetes</taxon>
        <taxon>Kitasatosporales</taxon>
        <taxon>Streptomycetaceae</taxon>
        <taxon>Streptomyces</taxon>
    </lineage>
</organism>
<sequence length="54" mass="5879">MATTTTPAVETRLREWQARRGALVRDRDPKFTAVFDTVMADTRTLASGSGPLGV</sequence>
<evidence type="ECO:0000313" key="2">
    <source>
        <dbReference type="Proteomes" id="UP001180754"/>
    </source>
</evidence>
<protein>
    <submittedName>
        <fullName evidence="1">Uncharacterized protein</fullName>
    </submittedName>
</protein>
<dbReference type="EMBL" id="JAVRFD010000001">
    <property type="protein sequence ID" value="MDT0541399.1"/>
    <property type="molecule type" value="Genomic_DNA"/>
</dbReference>
<evidence type="ECO:0000313" key="1">
    <source>
        <dbReference type="EMBL" id="MDT0541399.1"/>
    </source>
</evidence>
<reference evidence="1" key="1">
    <citation type="submission" date="2024-05" db="EMBL/GenBank/DDBJ databases">
        <title>30 novel species of actinomycetes from the DSMZ collection.</title>
        <authorList>
            <person name="Nouioui I."/>
        </authorList>
    </citation>
    <scope>NUCLEOTIDE SEQUENCE</scope>
    <source>
        <strain evidence="1">DSM 41529</strain>
    </source>
</reference>
<name>A0ABU2X658_9ACTN</name>
<keyword evidence="2" id="KW-1185">Reference proteome</keyword>
<dbReference type="Proteomes" id="UP001180754">
    <property type="component" value="Unassembled WGS sequence"/>
</dbReference>
<proteinExistence type="predicted"/>
<accession>A0ABU2X658</accession>
<comment type="caution">
    <text evidence="1">The sequence shown here is derived from an EMBL/GenBank/DDBJ whole genome shotgun (WGS) entry which is preliminary data.</text>
</comment>
<gene>
    <name evidence="1" type="ORF">RND15_01545</name>
</gene>
<dbReference type="RefSeq" id="WP_311721667.1">
    <property type="nucleotide sequence ID" value="NZ_JAVRFD010000001.1"/>
</dbReference>